<keyword evidence="1" id="KW-0496">Mitochondrion</keyword>
<comment type="caution">
    <text evidence="1">The sequence shown here is derived from an EMBL/GenBank/DDBJ whole genome shotgun (WGS) entry which is preliminary data.</text>
</comment>
<reference evidence="1" key="1">
    <citation type="journal article" date="2015" name="Genome Biol. Evol.">
        <title>Organellar Genomes of White Spruce (Picea glauca): Assembly and Annotation.</title>
        <authorList>
            <person name="Jackman S.D."/>
            <person name="Warren R.L."/>
            <person name="Gibb E.A."/>
            <person name="Vandervalk B.P."/>
            <person name="Mohamadi H."/>
            <person name="Chu J."/>
            <person name="Raymond A."/>
            <person name="Pleasance S."/>
            <person name="Coope R."/>
            <person name="Wildung M.R."/>
            <person name="Ritland C.E."/>
            <person name="Bousquet J."/>
            <person name="Jones S.J."/>
            <person name="Bohlmann J."/>
            <person name="Birol I."/>
        </authorList>
    </citation>
    <scope>NUCLEOTIDE SEQUENCE [LARGE SCALE GENOMIC DNA]</scope>
    <source>
        <tissue evidence="1">Flushing bud</tissue>
    </source>
</reference>
<protein>
    <submittedName>
        <fullName evidence="1">Uncharacterized protein</fullName>
    </submittedName>
</protein>
<dbReference type="AlphaFoldDB" id="A0A101M2Z7"/>
<geneLocation type="mitochondrion" evidence="1"/>
<gene>
    <name evidence="1" type="ORF">ABT39_MTgene3339</name>
</gene>
<evidence type="ECO:0000313" key="1">
    <source>
        <dbReference type="EMBL" id="KUM50111.1"/>
    </source>
</evidence>
<dbReference type="EMBL" id="LKAM01000002">
    <property type="protein sequence ID" value="KUM50111.1"/>
    <property type="molecule type" value="Genomic_DNA"/>
</dbReference>
<accession>A0A101M2Z7</accession>
<name>A0A101M2Z7_PICGL</name>
<proteinExistence type="predicted"/>
<sequence>MDLLVRMLVLVPNQRVMAQDLDLLELKLGNELLPRSYSLGFCTCWI</sequence>
<organism evidence="1">
    <name type="scientific">Picea glauca</name>
    <name type="common">White spruce</name>
    <name type="synonym">Pinus glauca</name>
    <dbReference type="NCBI Taxonomy" id="3330"/>
    <lineage>
        <taxon>Eukaryota</taxon>
        <taxon>Viridiplantae</taxon>
        <taxon>Streptophyta</taxon>
        <taxon>Embryophyta</taxon>
        <taxon>Tracheophyta</taxon>
        <taxon>Spermatophyta</taxon>
        <taxon>Pinopsida</taxon>
        <taxon>Pinidae</taxon>
        <taxon>Conifers I</taxon>
        <taxon>Pinales</taxon>
        <taxon>Pinaceae</taxon>
        <taxon>Picea</taxon>
    </lineage>
</organism>